<proteinExistence type="predicted"/>
<dbReference type="SUPFAM" id="SSF48403">
    <property type="entry name" value="Ankyrin repeat"/>
    <property type="match status" value="1"/>
</dbReference>
<keyword evidence="1" id="KW-0040">ANK repeat</keyword>
<dbReference type="PROSITE" id="PS50088">
    <property type="entry name" value="ANK_REPEAT"/>
    <property type="match status" value="1"/>
</dbReference>
<dbReference type="STRING" id="3076.A0A2P6TJD7"/>
<dbReference type="InterPro" id="IPR002110">
    <property type="entry name" value="Ankyrin_rpt"/>
</dbReference>
<evidence type="ECO:0000256" key="1">
    <source>
        <dbReference type="PROSITE-ProRule" id="PRU00023"/>
    </source>
</evidence>
<reference evidence="2 3" key="1">
    <citation type="journal article" date="2018" name="Plant J.">
        <title>Genome sequences of Chlorella sorokiniana UTEX 1602 and Micractinium conductrix SAG 241.80: implications to maltose excretion by a green alga.</title>
        <authorList>
            <person name="Arriola M.B."/>
            <person name="Velmurugan N."/>
            <person name="Zhang Y."/>
            <person name="Plunkett M.H."/>
            <person name="Hondzo H."/>
            <person name="Barney B.M."/>
        </authorList>
    </citation>
    <scope>NUCLEOTIDE SEQUENCE [LARGE SCALE GENOMIC DNA]</scope>
    <source>
        <strain evidence="3">UTEX 1602</strain>
    </source>
</reference>
<sequence length="260" mass="27627">MNCQGWMRNVDGHGGQVVFSFGGQVYTVQLPPVGHDPDSTLARTLVREEATTVLQCFSARAALELQRALVAIGAAGAARLDVPPMQLHGSFADLAQQLQECVHSARAEGEWLESSTGLLNAAVRLGHLSAAQQLMRIDLEAAFSQPAAANHPAHLAAMQPDGIAALKLLLAAAPELVHSTCQHAHSMSIDVFDGWTLLHSAASSGNIDAIRLLLQLAPQLANTSTSANEFPLHQTATRSLQLEVPTHLVWQVLALSLANV</sequence>
<evidence type="ECO:0000313" key="2">
    <source>
        <dbReference type="EMBL" id="PRW39366.1"/>
    </source>
</evidence>
<dbReference type="SMART" id="SM00248">
    <property type="entry name" value="ANK"/>
    <property type="match status" value="2"/>
</dbReference>
<dbReference type="AlphaFoldDB" id="A0A2P6TJD7"/>
<organism evidence="2 3">
    <name type="scientific">Chlorella sorokiniana</name>
    <name type="common">Freshwater green alga</name>
    <dbReference type="NCBI Taxonomy" id="3076"/>
    <lineage>
        <taxon>Eukaryota</taxon>
        <taxon>Viridiplantae</taxon>
        <taxon>Chlorophyta</taxon>
        <taxon>core chlorophytes</taxon>
        <taxon>Trebouxiophyceae</taxon>
        <taxon>Chlorellales</taxon>
        <taxon>Chlorellaceae</taxon>
        <taxon>Chlorella clade</taxon>
        <taxon>Chlorella</taxon>
    </lineage>
</organism>
<gene>
    <name evidence="2" type="ORF">C2E21_7161</name>
</gene>
<accession>A0A2P6TJD7</accession>
<keyword evidence="3" id="KW-1185">Reference proteome</keyword>
<dbReference type="InterPro" id="IPR036770">
    <property type="entry name" value="Ankyrin_rpt-contain_sf"/>
</dbReference>
<dbReference type="OrthoDB" id="539167at2759"/>
<comment type="caution">
    <text evidence="2">The sequence shown here is derived from an EMBL/GenBank/DDBJ whole genome shotgun (WGS) entry which is preliminary data.</text>
</comment>
<feature type="repeat" description="ANK" evidence="1">
    <location>
        <begin position="193"/>
        <end position="225"/>
    </location>
</feature>
<dbReference type="Gene3D" id="1.25.40.20">
    <property type="entry name" value="Ankyrin repeat-containing domain"/>
    <property type="match status" value="1"/>
</dbReference>
<dbReference type="EMBL" id="LHPG02000014">
    <property type="protein sequence ID" value="PRW39366.1"/>
    <property type="molecule type" value="Genomic_DNA"/>
</dbReference>
<dbReference type="PROSITE" id="PS50297">
    <property type="entry name" value="ANK_REP_REGION"/>
    <property type="match status" value="1"/>
</dbReference>
<evidence type="ECO:0000313" key="3">
    <source>
        <dbReference type="Proteomes" id="UP000239899"/>
    </source>
</evidence>
<dbReference type="Proteomes" id="UP000239899">
    <property type="component" value="Unassembled WGS sequence"/>
</dbReference>
<name>A0A2P6TJD7_CHLSO</name>
<dbReference type="Pfam" id="PF12796">
    <property type="entry name" value="Ank_2"/>
    <property type="match status" value="1"/>
</dbReference>
<protein>
    <submittedName>
        <fullName evidence="2">Ankyrin repeat-containing protein</fullName>
    </submittedName>
</protein>